<proteinExistence type="predicted"/>
<evidence type="ECO:0000313" key="2">
    <source>
        <dbReference type="EMBL" id="ARN77719.1"/>
    </source>
</evidence>
<reference evidence="2 3" key="1">
    <citation type="submission" date="2016-11" db="EMBL/GenBank/DDBJ databases">
        <title>Trade-off between light-utilization and light-protection in marine flavobacteria.</title>
        <authorList>
            <person name="Kumagai Y."/>
        </authorList>
    </citation>
    <scope>NUCLEOTIDE SEQUENCE [LARGE SCALE GENOMIC DNA]</scope>
    <source>
        <strain evidence="2 3">JCM 13191</strain>
    </source>
</reference>
<dbReference type="Pfam" id="PF14088">
    <property type="entry name" value="DUF4268"/>
    <property type="match status" value="1"/>
</dbReference>
<accession>A0A1W6MJS5</accession>
<evidence type="ECO:0000313" key="3">
    <source>
        <dbReference type="Proteomes" id="UP000193431"/>
    </source>
</evidence>
<evidence type="ECO:0000259" key="1">
    <source>
        <dbReference type="Pfam" id="PF14088"/>
    </source>
</evidence>
<dbReference type="RefSeq" id="WP_085766520.1">
    <property type="nucleotide sequence ID" value="NZ_CP019344.1"/>
</dbReference>
<feature type="domain" description="DUF4268" evidence="1">
    <location>
        <begin position="10"/>
        <end position="136"/>
    </location>
</feature>
<sequence>MFSKEEAKQIRQDFWIMFGKRYQHKWMLYNTGIKDVNFKFSFEKGRAMVSIDIEHADEIFRAYYFEKFTSFKSIMFDEISEDLIFDEHYQLDSGKEISRIYLFMDGVKIMRKTDWPQVYEFFYENMMAFERFYLEYRDFIKE</sequence>
<dbReference type="InterPro" id="IPR025364">
    <property type="entry name" value="DUF4268"/>
</dbReference>
<organism evidence="2 3">
    <name type="scientific">Nonlabens spongiae</name>
    <dbReference type="NCBI Taxonomy" id="331648"/>
    <lineage>
        <taxon>Bacteria</taxon>
        <taxon>Pseudomonadati</taxon>
        <taxon>Bacteroidota</taxon>
        <taxon>Flavobacteriia</taxon>
        <taxon>Flavobacteriales</taxon>
        <taxon>Flavobacteriaceae</taxon>
        <taxon>Nonlabens</taxon>
    </lineage>
</organism>
<protein>
    <recommendedName>
        <fullName evidence="1">DUF4268 domain-containing protein</fullName>
    </recommendedName>
</protein>
<dbReference type="STRING" id="331648.BST97_06750"/>
<dbReference type="Proteomes" id="UP000193431">
    <property type="component" value="Chromosome"/>
</dbReference>
<dbReference type="OrthoDB" id="1467516at2"/>
<gene>
    <name evidence="2" type="ORF">BST97_06750</name>
</gene>
<dbReference type="EMBL" id="CP019344">
    <property type="protein sequence ID" value="ARN77719.1"/>
    <property type="molecule type" value="Genomic_DNA"/>
</dbReference>
<dbReference type="AlphaFoldDB" id="A0A1W6MJS5"/>
<keyword evidence="3" id="KW-1185">Reference proteome</keyword>
<name>A0A1W6MJS5_9FLAO</name>